<protein>
    <recommendedName>
        <fullName evidence="6">Transmembrane protein</fullName>
    </recommendedName>
</protein>
<keyword evidence="1" id="KW-1133">Transmembrane helix</keyword>
<feature type="transmembrane region" description="Helical" evidence="1">
    <location>
        <begin position="30"/>
        <end position="51"/>
    </location>
</feature>
<dbReference type="KEGG" id="eah:FA04_19160"/>
<evidence type="ECO:0000313" key="4">
    <source>
        <dbReference type="Proteomes" id="UP001055460"/>
    </source>
</evidence>
<accession>A0A9Q8Y864</accession>
<dbReference type="Proteomes" id="UP001055460">
    <property type="component" value="Chromosome"/>
</dbReference>
<sequence length="151" mass="15748">MTPNRQSPVIDKPMEPTMNLSNRSLLNKTFLADGVYSLAVGAVLILFAAPLASLFSPAATAPMMKILGVGLVFWGIFHLAAARNGGPVAAAARVSIAGDILWQVASVALLVAAYPFLTVAGIGFIVIGLITVADFLIFKLRGLAREQAAIA</sequence>
<evidence type="ECO:0008006" key="6">
    <source>
        <dbReference type="Google" id="ProtNLM"/>
    </source>
</evidence>
<feature type="transmembrane region" description="Helical" evidence="1">
    <location>
        <begin position="94"/>
        <end position="114"/>
    </location>
</feature>
<proteinExistence type="predicted"/>
<dbReference type="AlphaFoldDB" id="A0A9Q8Y864"/>
<dbReference type="EMBL" id="CP121308">
    <property type="protein sequence ID" value="WFP90687.1"/>
    <property type="molecule type" value="Genomic_DNA"/>
</dbReference>
<gene>
    <name evidence="2" type="ORF">NE863_18900</name>
    <name evidence="3" type="ORF">P4B07_19410</name>
</gene>
<reference evidence="2" key="1">
    <citation type="submission" date="2022-06" db="EMBL/GenBank/DDBJ databases">
        <title>Physiological and biochemical characterization and genomic elucidation of a strain of the genus Ensifer adhaerens M8 that combines arsenic oxidation and chromium reduction.</title>
        <authorList>
            <person name="Li X."/>
            <person name="Yu c."/>
        </authorList>
    </citation>
    <scope>NUCLEOTIDE SEQUENCE</scope>
    <source>
        <strain evidence="2">M8</strain>
    </source>
</reference>
<reference evidence="3 5" key="2">
    <citation type="submission" date="2023-03" db="EMBL/GenBank/DDBJ databases">
        <title>Comparative genome and transcriptome analysis combination mining strategies for increasing vitamin B12 production of Ensifer adhaerens strain.</title>
        <authorList>
            <person name="Yongheng L."/>
        </authorList>
    </citation>
    <scope>NUCLEOTIDE SEQUENCE [LARGE SCALE GENOMIC DNA]</scope>
    <source>
        <strain evidence="3 5">Casida A-T305</strain>
    </source>
</reference>
<dbReference type="GeneID" id="29520155"/>
<feature type="transmembrane region" description="Helical" evidence="1">
    <location>
        <begin position="120"/>
        <end position="138"/>
    </location>
</feature>
<organism evidence="2 4">
    <name type="scientific">Ensifer adhaerens</name>
    <name type="common">Sinorhizobium morelense</name>
    <dbReference type="NCBI Taxonomy" id="106592"/>
    <lineage>
        <taxon>Bacteria</taxon>
        <taxon>Pseudomonadati</taxon>
        <taxon>Pseudomonadota</taxon>
        <taxon>Alphaproteobacteria</taxon>
        <taxon>Hyphomicrobiales</taxon>
        <taxon>Rhizobiaceae</taxon>
        <taxon>Sinorhizobium/Ensifer group</taxon>
        <taxon>Ensifer</taxon>
    </lineage>
</organism>
<keyword evidence="5" id="KW-1185">Reference proteome</keyword>
<keyword evidence="1" id="KW-0812">Transmembrane</keyword>
<dbReference type="Proteomes" id="UP001214094">
    <property type="component" value="Chromosome"/>
</dbReference>
<keyword evidence="1" id="KW-0472">Membrane</keyword>
<evidence type="ECO:0000313" key="3">
    <source>
        <dbReference type="EMBL" id="WFP90687.1"/>
    </source>
</evidence>
<evidence type="ECO:0000256" key="1">
    <source>
        <dbReference type="SAM" id="Phobius"/>
    </source>
</evidence>
<evidence type="ECO:0000313" key="5">
    <source>
        <dbReference type="Proteomes" id="UP001214094"/>
    </source>
</evidence>
<dbReference type="RefSeq" id="WP_051659679.1">
    <property type="nucleotide sequence ID" value="NZ_CAXURO020000001.1"/>
</dbReference>
<evidence type="ECO:0000313" key="2">
    <source>
        <dbReference type="EMBL" id="USJ23315.1"/>
    </source>
</evidence>
<feature type="transmembrane region" description="Helical" evidence="1">
    <location>
        <begin position="63"/>
        <end position="82"/>
    </location>
</feature>
<name>A0A9Q8Y864_ENSAD</name>
<dbReference type="EMBL" id="CP098807">
    <property type="protein sequence ID" value="USJ23315.1"/>
    <property type="molecule type" value="Genomic_DNA"/>
</dbReference>